<dbReference type="PANTHER" id="PTHR33392">
    <property type="entry name" value="POLYISOPRENYL-TEICHOIC ACID--PEPTIDOGLYCAN TEICHOIC ACID TRANSFERASE TAGU"/>
    <property type="match status" value="1"/>
</dbReference>
<dbReference type="Pfam" id="PF03816">
    <property type="entry name" value="LytR_cpsA_psr"/>
    <property type="match status" value="1"/>
</dbReference>
<accession>A0ABY3FSB9</accession>
<reference evidence="11 12" key="1">
    <citation type="submission" date="2019-06" db="EMBL/GenBank/DDBJ databases">
        <title>Genome sequence analysis of &gt;100 Bacillus licheniformis strains suggests intrinsic resistance to this species.</title>
        <authorList>
            <person name="Wels M."/>
            <person name="Siezen R.J."/>
            <person name="Johansen E."/>
            <person name="Stuer-Lauridsen B."/>
            <person name="Bjerre K."/>
            <person name="Nielsen B.K.K."/>
        </authorList>
    </citation>
    <scope>NUCLEOTIDE SEQUENCE [LARGE SCALE GENOMIC DNA]</scope>
    <source>
        <strain evidence="11 12">BAC-15381</strain>
    </source>
</reference>
<evidence type="ECO:0000256" key="5">
    <source>
        <dbReference type="ARBA" id="ARBA00022968"/>
    </source>
</evidence>
<dbReference type="EC" id="2.7.8.-" evidence="9"/>
<organism evidence="11 12">
    <name type="scientific">Bacillus paralicheniformis</name>
    <dbReference type="NCBI Taxonomy" id="1648923"/>
    <lineage>
        <taxon>Bacteria</taxon>
        <taxon>Bacillati</taxon>
        <taxon>Bacillota</taxon>
        <taxon>Bacilli</taxon>
        <taxon>Bacillales</taxon>
        <taxon>Bacillaceae</taxon>
        <taxon>Bacillus</taxon>
    </lineage>
</organism>
<feature type="topological domain" description="Extracellular" evidence="9">
    <location>
        <begin position="55"/>
        <end position="330"/>
    </location>
</feature>
<feature type="domain" description="Cell envelope-related transcriptional attenuator" evidence="10">
    <location>
        <begin position="105"/>
        <end position="247"/>
    </location>
</feature>
<evidence type="ECO:0000256" key="7">
    <source>
        <dbReference type="ARBA" id="ARBA00023136"/>
    </source>
</evidence>
<evidence type="ECO:0000256" key="8">
    <source>
        <dbReference type="ARBA" id="ARBA00023316"/>
    </source>
</evidence>
<evidence type="ECO:0000259" key="10">
    <source>
        <dbReference type="Pfam" id="PF03816"/>
    </source>
</evidence>
<comment type="similarity">
    <text evidence="1 9">Belongs to the LytR/CpsA/Psr (LCP) family.</text>
</comment>
<evidence type="ECO:0000256" key="9">
    <source>
        <dbReference type="HAMAP-Rule" id="MF_01140"/>
    </source>
</evidence>
<proteinExistence type="inferred from homology"/>
<comment type="caution">
    <text evidence="11">The sequence shown here is derived from an EMBL/GenBank/DDBJ whole genome shotgun (WGS) entry which is preliminary data.</text>
</comment>
<protein>
    <recommendedName>
        <fullName evidence="9">Polyisoprenyl-teichoic acid--peptidoglycan teichoic acid transferase TagU</fullName>
        <ecNumber evidence="9">2.7.8.-</ecNumber>
    </recommendedName>
</protein>
<gene>
    <name evidence="9" type="primary">tagU</name>
    <name evidence="11" type="ORF">CHCC15381_3266</name>
</gene>
<dbReference type="EMBL" id="NILF01000062">
    <property type="protein sequence ID" value="TWL34823.1"/>
    <property type="molecule type" value="Genomic_DNA"/>
</dbReference>
<evidence type="ECO:0000313" key="12">
    <source>
        <dbReference type="Proteomes" id="UP000429980"/>
    </source>
</evidence>
<keyword evidence="7 9" id="KW-0472">Membrane</keyword>
<keyword evidence="5 9" id="KW-0735">Signal-anchor</keyword>
<comment type="function">
    <text evidence="9">May catalyze the final step in cell wall teichoic acid biosynthesis, the transfer of the anionic cell wall polymers (APs) from their lipid-linked precursor to the cell wall peptidoglycan (PG).</text>
</comment>
<evidence type="ECO:0000256" key="1">
    <source>
        <dbReference type="ARBA" id="ARBA00006068"/>
    </source>
</evidence>
<evidence type="ECO:0000256" key="2">
    <source>
        <dbReference type="ARBA" id="ARBA00022475"/>
    </source>
</evidence>
<dbReference type="InterPro" id="IPR004474">
    <property type="entry name" value="LytR_CpsA_psr"/>
</dbReference>
<dbReference type="NCBIfam" id="NF006897">
    <property type="entry name" value="PRK09379.1"/>
    <property type="match status" value="1"/>
</dbReference>
<keyword evidence="2 9" id="KW-1003">Cell membrane</keyword>
<name>A0ABY3FSB9_9BACI</name>
<dbReference type="HAMAP" id="MF_01140">
    <property type="entry name" value="TagU_transferase"/>
    <property type="match status" value="1"/>
</dbReference>
<evidence type="ECO:0000256" key="6">
    <source>
        <dbReference type="ARBA" id="ARBA00022989"/>
    </source>
</evidence>
<dbReference type="InterPro" id="IPR050922">
    <property type="entry name" value="LytR/CpsA/Psr_CW_biosynth"/>
</dbReference>
<feature type="topological domain" description="Cytoplasmic" evidence="9">
    <location>
        <begin position="1"/>
        <end position="33"/>
    </location>
</feature>
<dbReference type="Gene3D" id="3.40.630.190">
    <property type="entry name" value="LCP protein"/>
    <property type="match status" value="1"/>
</dbReference>
<keyword evidence="12" id="KW-1185">Reference proteome</keyword>
<keyword evidence="8 9" id="KW-0961">Cell wall biogenesis/degradation</keyword>
<evidence type="ECO:0000313" key="11">
    <source>
        <dbReference type="EMBL" id="TWL34823.1"/>
    </source>
</evidence>
<evidence type="ECO:0000256" key="3">
    <source>
        <dbReference type="ARBA" id="ARBA00022679"/>
    </source>
</evidence>
<evidence type="ECO:0000256" key="4">
    <source>
        <dbReference type="ARBA" id="ARBA00022692"/>
    </source>
</evidence>
<dbReference type="NCBIfam" id="TIGR00350">
    <property type="entry name" value="lytR_cpsA_psr"/>
    <property type="match status" value="1"/>
</dbReference>
<keyword evidence="6 9" id="KW-1133">Transmembrane helix</keyword>
<dbReference type="Proteomes" id="UP000429980">
    <property type="component" value="Unassembled WGS sequence"/>
</dbReference>
<comment type="subcellular location">
    <subcellularLocation>
        <location evidence="9">Cell membrane</location>
        <topology evidence="9">Single-pass type II membrane protein</topology>
    </subcellularLocation>
</comment>
<dbReference type="InterPro" id="IPR023734">
    <property type="entry name" value="TagU"/>
</dbReference>
<comment type="pathway">
    <text evidence="9">Cell wall biogenesis.</text>
</comment>
<dbReference type="PANTHER" id="PTHR33392:SF6">
    <property type="entry name" value="POLYISOPRENYL-TEICHOIC ACID--PEPTIDOGLYCAN TEICHOIC ACID TRANSFERASE TAGU"/>
    <property type="match status" value="1"/>
</dbReference>
<sequence length="330" mass="37702">MFLLFLKFIIKSDDKNFKARKMMRAEKRKKKRKILFIILTIIGLFVLCTGGYAYYLWNKAASTIASIHEDIGKSDKRDKQVDVNSKDPIAVLIMGVDEREGDKGRADSLIYMTVNPKTNTTEMVSIPRDTYTEIIGKGKMDKINHSYAFGGTQMTVDTVENFLDVPVDYFVKVNMESFRNIVDTLGGITVNSTFAFNYDGHSFSKGEITLNGEEALAYTRMRKKDPRGDFGRQERQRQVIEGIIKKGANISSVTKFSDMFQVIEDNVKTNLTFDNMWDIQSNYKSARNKVVQHQLKGQGTKIDGIYYYKVDESDRESISKKLKESLALKN</sequence>
<keyword evidence="3 9" id="KW-0808">Transferase</keyword>
<keyword evidence="4 9" id="KW-0812">Transmembrane</keyword>